<feature type="domain" description="Arf-GAP" evidence="6">
    <location>
        <begin position="3"/>
        <end position="115"/>
    </location>
</feature>
<keyword evidence="3 5" id="KW-0863">Zinc-finger</keyword>
<protein>
    <recommendedName>
        <fullName evidence="6">Arf-GAP domain-containing protein</fullName>
    </recommendedName>
</protein>
<dbReference type="Gramene" id="EFJ19896">
    <property type="protein sequence ID" value="EFJ19896"/>
    <property type="gene ID" value="SELMODRAFT_18298"/>
</dbReference>
<feature type="non-terminal residue" evidence="8">
    <location>
        <position position="115"/>
    </location>
</feature>
<evidence type="ECO:0000313" key="7">
    <source>
        <dbReference type="EMBL" id="EFJ07421.1"/>
    </source>
</evidence>
<keyword evidence="2" id="KW-0479">Metal-binding</keyword>
<evidence type="ECO:0000313" key="8">
    <source>
        <dbReference type="EMBL" id="EFJ19896.1"/>
    </source>
</evidence>
<dbReference type="KEGG" id="smo:SELMODRAFT_7260"/>
<dbReference type="STRING" id="88036.D8S6Z4"/>
<dbReference type="GO" id="GO:0008270">
    <property type="term" value="F:zinc ion binding"/>
    <property type="evidence" value="ECO:0007669"/>
    <property type="project" value="UniProtKB-KW"/>
</dbReference>
<dbReference type="SMART" id="SM00105">
    <property type="entry name" value="ArfGap"/>
    <property type="match status" value="1"/>
</dbReference>
<dbReference type="InterPro" id="IPR038508">
    <property type="entry name" value="ArfGAP_dom_sf"/>
</dbReference>
<dbReference type="Pfam" id="PF01412">
    <property type="entry name" value="ArfGap"/>
    <property type="match status" value="1"/>
</dbReference>
<dbReference type="InParanoid" id="D8S6Z4"/>
<dbReference type="InterPro" id="IPR001164">
    <property type="entry name" value="ArfGAP_dom"/>
</dbReference>
<dbReference type="PRINTS" id="PR00405">
    <property type="entry name" value="REVINTRACTNG"/>
</dbReference>
<dbReference type="Proteomes" id="UP000001514">
    <property type="component" value="Unassembled WGS sequence"/>
</dbReference>
<feature type="non-terminal residue" evidence="8">
    <location>
        <position position="1"/>
    </location>
</feature>
<keyword evidence="4" id="KW-0862">Zinc</keyword>
<dbReference type="OMA" id="GKEWNIS"/>
<dbReference type="Gramene" id="EFJ07421">
    <property type="protein sequence ID" value="EFJ07421"/>
    <property type="gene ID" value="SELMODRAFT_7260"/>
</dbReference>
<dbReference type="eggNOG" id="KOG0706">
    <property type="taxonomic scope" value="Eukaryota"/>
</dbReference>
<dbReference type="KEGG" id="smo:SELMODRAFT_18298"/>
<dbReference type="EMBL" id="GL377685">
    <property type="protein sequence ID" value="EFJ07421.1"/>
    <property type="molecule type" value="Genomic_DNA"/>
</dbReference>
<name>D8S6Z4_SELML</name>
<dbReference type="PROSITE" id="PS50115">
    <property type="entry name" value="ARFGAP"/>
    <property type="match status" value="1"/>
</dbReference>
<dbReference type="SUPFAM" id="SSF57863">
    <property type="entry name" value="ArfGap/RecO-like zinc finger"/>
    <property type="match status" value="1"/>
</dbReference>
<evidence type="ECO:0000256" key="4">
    <source>
        <dbReference type="ARBA" id="ARBA00022833"/>
    </source>
</evidence>
<evidence type="ECO:0000259" key="6">
    <source>
        <dbReference type="PROSITE" id="PS50115"/>
    </source>
</evidence>
<gene>
    <name evidence="8" type="ORF">SELMODRAFT_18298</name>
    <name evidence="7" type="ORF">SELMODRAFT_7260</name>
</gene>
<evidence type="ECO:0000256" key="2">
    <source>
        <dbReference type="ARBA" id="ARBA00022723"/>
    </source>
</evidence>
<sequence>DRDLLFKKLKARPENKLCFDCNAKNPSWASTTYGIFVCLDCSSMHRSLGVHISFVRSTILDSWSQEHLKLMDFGGNARAQTFFKQHGWTESGKNESKYKSRAADLYRQLLAKEAA</sequence>
<dbReference type="OrthoDB" id="983479at2759"/>
<accession>D8S6Z4</accession>
<keyword evidence="9" id="KW-1185">Reference proteome</keyword>
<dbReference type="GO" id="GO:0005096">
    <property type="term" value="F:GTPase activator activity"/>
    <property type="evidence" value="ECO:0007669"/>
    <property type="project" value="UniProtKB-KW"/>
</dbReference>
<dbReference type="AlphaFoldDB" id="D8S6Z4"/>
<evidence type="ECO:0000256" key="1">
    <source>
        <dbReference type="ARBA" id="ARBA00022468"/>
    </source>
</evidence>
<keyword evidence="1" id="KW-0343">GTPase activation</keyword>
<dbReference type="PANTHER" id="PTHR45686">
    <property type="entry name" value="ADP-RIBOSYLATION FACTOR GTPASE ACTIVATING PROTEIN 3, ISOFORM H-RELATED"/>
    <property type="match status" value="1"/>
</dbReference>
<dbReference type="Gene3D" id="1.10.220.150">
    <property type="entry name" value="Arf GTPase activating protein"/>
    <property type="match status" value="1"/>
</dbReference>
<evidence type="ECO:0000256" key="3">
    <source>
        <dbReference type="ARBA" id="ARBA00022771"/>
    </source>
</evidence>
<dbReference type="CDD" id="cd08831">
    <property type="entry name" value="ArfGap_ArfGap2_3_like"/>
    <property type="match status" value="1"/>
</dbReference>
<proteinExistence type="predicted"/>
<reference evidence="8 9" key="1">
    <citation type="journal article" date="2011" name="Science">
        <title>The Selaginella genome identifies genetic changes associated with the evolution of vascular plants.</title>
        <authorList>
            <person name="Banks J.A."/>
            <person name="Nishiyama T."/>
            <person name="Hasebe M."/>
            <person name="Bowman J.L."/>
            <person name="Gribskov M."/>
            <person name="dePamphilis C."/>
            <person name="Albert V.A."/>
            <person name="Aono N."/>
            <person name="Aoyama T."/>
            <person name="Ambrose B.A."/>
            <person name="Ashton N.W."/>
            <person name="Axtell M.J."/>
            <person name="Barker E."/>
            <person name="Barker M.S."/>
            <person name="Bennetzen J.L."/>
            <person name="Bonawitz N.D."/>
            <person name="Chapple C."/>
            <person name="Cheng C."/>
            <person name="Correa L.G."/>
            <person name="Dacre M."/>
            <person name="DeBarry J."/>
            <person name="Dreyer I."/>
            <person name="Elias M."/>
            <person name="Engstrom E.M."/>
            <person name="Estelle M."/>
            <person name="Feng L."/>
            <person name="Finet C."/>
            <person name="Floyd S.K."/>
            <person name="Frommer W.B."/>
            <person name="Fujita T."/>
            <person name="Gramzow L."/>
            <person name="Gutensohn M."/>
            <person name="Harholt J."/>
            <person name="Hattori M."/>
            <person name="Heyl A."/>
            <person name="Hirai T."/>
            <person name="Hiwatashi Y."/>
            <person name="Ishikawa M."/>
            <person name="Iwata M."/>
            <person name="Karol K.G."/>
            <person name="Koehler B."/>
            <person name="Kolukisaoglu U."/>
            <person name="Kubo M."/>
            <person name="Kurata T."/>
            <person name="Lalonde S."/>
            <person name="Li K."/>
            <person name="Li Y."/>
            <person name="Litt A."/>
            <person name="Lyons E."/>
            <person name="Manning G."/>
            <person name="Maruyama T."/>
            <person name="Michael T.P."/>
            <person name="Mikami K."/>
            <person name="Miyazaki S."/>
            <person name="Morinaga S."/>
            <person name="Murata T."/>
            <person name="Mueller-Roeber B."/>
            <person name="Nelson D.R."/>
            <person name="Obara M."/>
            <person name="Oguri Y."/>
            <person name="Olmstead R.G."/>
            <person name="Onodera N."/>
            <person name="Petersen B.L."/>
            <person name="Pils B."/>
            <person name="Prigge M."/>
            <person name="Rensing S.A."/>
            <person name="Riano-Pachon D.M."/>
            <person name="Roberts A.W."/>
            <person name="Sato Y."/>
            <person name="Scheller H.V."/>
            <person name="Schulz B."/>
            <person name="Schulz C."/>
            <person name="Shakirov E.V."/>
            <person name="Shibagaki N."/>
            <person name="Shinohara N."/>
            <person name="Shippen D.E."/>
            <person name="Soerensen I."/>
            <person name="Sotooka R."/>
            <person name="Sugimoto N."/>
            <person name="Sugita M."/>
            <person name="Sumikawa N."/>
            <person name="Tanurdzic M."/>
            <person name="Theissen G."/>
            <person name="Ulvskov P."/>
            <person name="Wakazuki S."/>
            <person name="Weng J.K."/>
            <person name="Willats W.W."/>
            <person name="Wipf D."/>
            <person name="Wolf P.G."/>
            <person name="Yang L."/>
            <person name="Zimmer A.D."/>
            <person name="Zhu Q."/>
            <person name="Mitros T."/>
            <person name="Hellsten U."/>
            <person name="Loque D."/>
            <person name="Otillar R."/>
            <person name="Salamov A."/>
            <person name="Schmutz J."/>
            <person name="Shapiro H."/>
            <person name="Lindquist E."/>
            <person name="Lucas S."/>
            <person name="Rokhsar D."/>
            <person name="Grigoriev I.V."/>
        </authorList>
    </citation>
    <scope>NUCLEOTIDE SEQUENCE [LARGE SCALE GENOMIC DNA]</scope>
</reference>
<dbReference type="HOGENOM" id="CLU_023062_2_0_1"/>
<dbReference type="InterPro" id="IPR037278">
    <property type="entry name" value="ARFGAP/RecO"/>
</dbReference>
<evidence type="ECO:0000313" key="9">
    <source>
        <dbReference type="Proteomes" id="UP000001514"/>
    </source>
</evidence>
<evidence type="ECO:0000256" key="5">
    <source>
        <dbReference type="PROSITE-ProRule" id="PRU00288"/>
    </source>
</evidence>
<organism evidence="9">
    <name type="scientific">Selaginella moellendorffii</name>
    <name type="common">Spikemoss</name>
    <dbReference type="NCBI Taxonomy" id="88036"/>
    <lineage>
        <taxon>Eukaryota</taxon>
        <taxon>Viridiplantae</taxon>
        <taxon>Streptophyta</taxon>
        <taxon>Embryophyta</taxon>
        <taxon>Tracheophyta</taxon>
        <taxon>Lycopodiopsida</taxon>
        <taxon>Selaginellales</taxon>
        <taxon>Selaginellaceae</taxon>
        <taxon>Selaginella</taxon>
    </lineage>
</organism>
<dbReference type="PANTHER" id="PTHR45686:SF4">
    <property type="entry name" value="ADP-RIBOSYLATION FACTOR GTPASE ACTIVATING PROTEIN 3, ISOFORM H"/>
    <property type="match status" value="1"/>
</dbReference>
<dbReference type="EMBL" id="GL377604">
    <property type="protein sequence ID" value="EFJ19896.1"/>
    <property type="molecule type" value="Genomic_DNA"/>
</dbReference>